<dbReference type="EMBL" id="CP133618">
    <property type="protein sequence ID" value="WMV37349.1"/>
    <property type="molecule type" value="Genomic_DNA"/>
</dbReference>
<evidence type="ECO:0000313" key="3">
    <source>
        <dbReference type="Proteomes" id="UP001234989"/>
    </source>
</evidence>
<gene>
    <name evidence="2" type="ORF">MTR67_030734</name>
</gene>
<organism evidence="2 3">
    <name type="scientific">Solanum verrucosum</name>
    <dbReference type="NCBI Taxonomy" id="315347"/>
    <lineage>
        <taxon>Eukaryota</taxon>
        <taxon>Viridiplantae</taxon>
        <taxon>Streptophyta</taxon>
        <taxon>Embryophyta</taxon>
        <taxon>Tracheophyta</taxon>
        <taxon>Spermatophyta</taxon>
        <taxon>Magnoliopsida</taxon>
        <taxon>eudicotyledons</taxon>
        <taxon>Gunneridae</taxon>
        <taxon>Pentapetalae</taxon>
        <taxon>asterids</taxon>
        <taxon>lamiids</taxon>
        <taxon>Solanales</taxon>
        <taxon>Solanaceae</taxon>
        <taxon>Solanoideae</taxon>
        <taxon>Solaneae</taxon>
        <taxon>Solanum</taxon>
    </lineage>
</organism>
<dbReference type="Proteomes" id="UP001234989">
    <property type="component" value="Chromosome 7"/>
</dbReference>
<feature type="region of interest" description="Disordered" evidence="1">
    <location>
        <begin position="45"/>
        <end position="66"/>
    </location>
</feature>
<dbReference type="Pfam" id="PF08284">
    <property type="entry name" value="RVP_2"/>
    <property type="match status" value="1"/>
</dbReference>
<keyword evidence="3" id="KW-1185">Reference proteome</keyword>
<evidence type="ECO:0000313" key="2">
    <source>
        <dbReference type="EMBL" id="WMV37349.1"/>
    </source>
</evidence>
<evidence type="ECO:0000256" key="1">
    <source>
        <dbReference type="SAM" id="MobiDB-lite"/>
    </source>
</evidence>
<proteinExistence type="predicted"/>
<dbReference type="InterPro" id="IPR021109">
    <property type="entry name" value="Peptidase_aspartic_dom_sf"/>
</dbReference>
<dbReference type="Gene3D" id="2.40.70.10">
    <property type="entry name" value="Acid Proteases"/>
    <property type="match status" value="1"/>
</dbReference>
<accession>A0AAF0U154</accession>
<protein>
    <submittedName>
        <fullName evidence="2">Uncharacterized protein</fullName>
    </submittedName>
</protein>
<dbReference type="AlphaFoldDB" id="A0AAF0U154"/>
<reference evidence="2" key="1">
    <citation type="submission" date="2023-08" db="EMBL/GenBank/DDBJ databases">
        <title>A de novo genome assembly of Solanum verrucosum Schlechtendal, a Mexican diploid species geographically isolated from the other diploid A-genome species in potato relatives.</title>
        <authorList>
            <person name="Hosaka K."/>
        </authorList>
    </citation>
    <scope>NUCLEOTIDE SEQUENCE</scope>
    <source>
        <tissue evidence="2">Young leaves</tissue>
    </source>
</reference>
<sequence length="186" mass="20611">MQERSVVCCVVPHFVKLPGSSTDNAITYGAWRELRQGCSNALIPKLKKDRESNPKPQGSGGNRSSIPTCLRYGKKHEGKYLVGLDGCFGCGKSNHKVKDFPLQANKGKNGRQARPSGSELDMVDFDSILGIDWLHACYASIDYRNRLVTFKVLNEPIMSWEGGNNVLKGQFISFLKARKMISKGCI</sequence>
<name>A0AAF0U154_SOLVR</name>